<dbReference type="RefSeq" id="XP_018704495.1">
    <property type="nucleotide sequence ID" value="XM_018848161.1"/>
</dbReference>
<dbReference type="PANTHER" id="PTHR31668">
    <property type="entry name" value="GLUCOSE TRANSPORT TRANSCRIPTION REGULATOR RGT1-RELATED-RELATED"/>
    <property type="match status" value="1"/>
</dbReference>
<dbReference type="InterPro" id="IPR007219">
    <property type="entry name" value="XnlR_reg_dom"/>
</dbReference>
<dbReference type="OrthoDB" id="2264294at2759"/>
<dbReference type="GO" id="GO:0008270">
    <property type="term" value="F:zinc ion binding"/>
    <property type="evidence" value="ECO:0007669"/>
    <property type="project" value="InterPro"/>
</dbReference>
<evidence type="ECO:0000256" key="2">
    <source>
        <dbReference type="SAM" id="MobiDB-lite"/>
    </source>
</evidence>
<reference evidence="4 5" key="1">
    <citation type="journal article" date="2016" name="Genome Biol. Evol.">
        <title>Divergent and convergent evolution of fungal pathogenicity.</title>
        <authorList>
            <person name="Shang Y."/>
            <person name="Xiao G."/>
            <person name="Zheng P."/>
            <person name="Cen K."/>
            <person name="Zhan S."/>
            <person name="Wang C."/>
        </authorList>
    </citation>
    <scope>NUCLEOTIDE SEQUENCE [LARGE SCALE GENOMIC DNA]</scope>
    <source>
        <strain evidence="4 5">ARSEF 2679</strain>
    </source>
</reference>
<proteinExistence type="predicted"/>
<keyword evidence="1" id="KW-0539">Nucleus</keyword>
<comment type="caution">
    <text evidence="4">The sequence shown here is derived from an EMBL/GenBank/DDBJ whole genome shotgun (WGS) entry which is preliminary data.</text>
</comment>
<evidence type="ECO:0000259" key="3">
    <source>
        <dbReference type="Pfam" id="PF04082"/>
    </source>
</evidence>
<dbReference type="GeneID" id="30020847"/>
<protein>
    <submittedName>
        <fullName evidence="4">Nitrogen regulatory protein OTam</fullName>
    </submittedName>
</protein>
<name>A0A167WIX8_CORFA</name>
<evidence type="ECO:0000256" key="1">
    <source>
        <dbReference type="ARBA" id="ARBA00023242"/>
    </source>
</evidence>
<feature type="region of interest" description="Disordered" evidence="2">
    <location>
        <begin position="703"/>
        <end position="756"/>
    </location>
</feature>
<accession>A0A167WIX8</accession>
<dbReference type="InterPro" id="IPR050797">
    <property type="entry name" value="Carb_Metab_Trans_Reg"/>
</dbReference>
<dbReference type="GO" id="GO:0001080">
    <property type="term" value="P:nitrogen catabolite activation of transcription from RNA polymerase II promoter"/>
    <property type="evidence" value="ECO:0007669"/>
    <property type="project" value="TreeGrafter"/>
</dbReference>
<dbReference type="GO" id="GO:0005634">
    <property type="term" value="C:nucleus"/>
    <property type="evidence" value="ECO:0007669"/>
    <property type="project" value="TreeGrafter"/>
</dbReference>
<dbReference type="STRING" id="1081104.A0A167WIX8"/>
<dbReference type="EMBL" id="AZHB01000010">
    <property type="protein sequence ID" value="OAA63846.1"/>
    <property type="molecule type" value="Genomic_DNA"/>
</dbReference>
<feature type="compositionally biased region" description="Acidic residues" evidence="2">
    <location>
        <begin position="734"/>
        <end position="750"/>
    </location>
</feature>
<feature type="domain" description="Xylanolytic transcriptional activator regulatory" evidence="3">
    <location>
        <begin position="250"/>
        <end position="494"/>
    </location>
</feature>
<evidence type="ECO:0000313" key="5">
    <source>
        <dbReference type="Proteomes" id="UP000076744"/>
    </source>
</evidence>
<feature type="compositionally biased region" description="Gly residues" evidence="2">
    <location>
        <begin position="706"/>
        <end position="720"/>
    </location>
</feature>
<dbReference type="Proteomes" id="UP000076744">
    <property type="component" value="Unassembled WGS sequence"/>
</dbReference>
<dbReference type="Pfam" id="PF04082">
    <property type="entry name" value="Fungal_trans"/>
    <property type="match status" value="1"/>
</dbReference>
<feature type="region of interest" description="Disordered" evidence="2">
    <location>
        <begin position="1"/>
        <end position="47"/>
    </location>
</feature>
<dbReference type="PANTHER" id="PTHR31668:SF4">
    <property type="entry name" value="TRANSCRIPTIONAL ACTIVATOR PROTEIN DAL81"/>
    <property type="match status" value="1"/>
</dbReference>
<organism evidence="4 5">
    <name type="scientific">Cordyceps fumosorosea (strain ARSEF 2679)</name>
    <name type="common">Isaria fumosorosea</name>
    <dbReference type="NCBI Taxonomy" id="1081104"/>
    <lineage>
        <taxon>Eukaryota</taxon>
        <taxon>Fungi</taxon>
        <taxon>Dikarya</taxon>
        <taxon>Ascomycota</taxon>
        <taxon>Pezizomycotina</taxon>
        <taxon>Sordariomycetes</taxon>
        <taxon>Hypocreomycetidae</taxon>
        <taxon>Hypocreales</taxon>
        <taxon>Cordycipitaceae</taxon>
        <taxon>Cordyceps</taxon>
    </lineage>
</organism>
<keyword evidence="5" id="KW-1185">Reference proteome</keyword>
<sequence length="756" mass="82798">MATGNTSKPSAPINITQKRPSAQAQTTSSGDHRPQSNRSRFELGPASLQERVGFEPVTRTSSSLAVAMPCQACQRFGLRCVTRDDKDGCTPCLEAGAECSLLALSPQSRKRKLHGEPSGEGTVKRGFSTSDLHSRRHTTNRYARNTTSASLLEDFANVGGPTSLGRTLGLQLDRHSLYIGHTTDFEPSLLNLSDYDPENENTFSRGSLRKVSEGNNFLLVSDSTTRGYAQQQQDVMAVEALVAPHGRALIDLFFQRVHPAFPIVQQYVFIEKYERDYQEFSPSLLAAVYLLAINWWSHSPALAELQRPDTDALERIVRSSLADSMCRPKLSTVEAALLLAQIPGSAPWASTAQLVAISQELGLHLDSSGWDIPPWEKGVRKRLSWAVYMQDKWGALIHGRPSHIAPSNWAVRGLTVHDFPDIDPDECDAAQQDENETGRVVFMRFVQLTTILTEILDTFYTLAAMHKVEHAGAQGAQMVLAQAKPIQLKLKEWYADLPACVRLESLSASSGRSTPSAAVGPAGAAIPGQQRPPSANVGYLHLAYFSAEISLHRRIVGVLSASPTTVDSYLEDICRSAAKARLISSMDFVNRLSPAHLRAFWYFASKTGFALIGTFGALLWATSPGREEADWYRRRLAEYRWTLSVSAKQPGQQGRYLTGFAMDMLDTSTGLLLRQLPEKPSLSRRPTGAMDMTGRSLPTSFSSYGGSSGGLSVQGGGFRGMGVAMNRSSPQSLDSEDDSAVSDDEDDLEDDYRMAL</sequence>
<dbReference type="GO" id="GO:0006351">
    <property type="term" value="P:DNA-templated transcription"/>
    <property type="evidence" value="ECO:0007669"/>
    <property type="project" value="InterPro"/>
</dbReference>
<feature type="region of interest" description="Disordered" evidence="2">
    <location>
        <begin position="108"/>
        <end position="140"/>
    </location>
</feature>
<dbReference type="GO" id="GO:0003677">
    <property type="term" value="F:DNA binding"/>
    <property type="evidence" value="ECO:0007669"/>
    <property type="project" value="InterPro"/>
</dbReference>
<gene>
    <name evidence="4" type="ORF">ISF_04555</name>
</gene>
<dbReference type="CDD" id="cd12148">
    <property type="entry name" value="fungal_TF_MHR"/>
    <property type="match status" value="1"/>
</dbReference>
<dbReference type="AlphaFoldDB" id="A0A167WIX8"/>
<evidence type="ECO:0000313" key="4">
    <source>
        <dbReference type="EMBL" id="OAA63846.1"/>
    </source>
</evidence>
<feature type="compositionally biased region" description="Polar residues" evidence="2">
    <location>
        <begin position="1"/>
        <end position="29"/>
    </location>
</feature>